<dbReference type="Pfam" id="PF06812">
    <property type="entry name" value="ImpA_N"/>
    <property type="match status" value="1"/>
</dbReference>
<evidence type="ECO:0000313" key="2">
    <source>
        <dbReference type="EMBL" id="PIM52410.1"/>
    </source>
</evidence>
<dbReference type="NCBIfam" id="TIGR03363">
    <property type="entry name" value="VI_chp_8"/>
    <property type="match status" value="1"/>
</dbReference>
<dbReference type="PANTHER" id="PTHR37951">
    <property type="entry name" value="CYTOPLASMIC PROTEIN-RELATED"/>
    <property type="match status" value="1"/>
</dbReference>
<keyword evidence="3" id="KW-1185">Reference proteome</keyword>
<accession>A0A2G9C7J0</accession>
<feature type="domain" description="ImpA N-terminal" evidence="1">
    <location>
        <begin position="21"/>
        <end position="144"/>
    </location>
</feature>
<gene>
    <name evidence="2" type="ORF">CS062_14755</name>
</gene>
<dbReference type="AlphaFoldDB" id="A0A2G9C7J0"/>
<protein>
    <submittedName>
        <fullName evidence="2">Type VI secretion system protein TssA</fullName>
    </submittedName>
</protein>
<evidence type="ECO:0000259" key="1">
    <source>
        <dbReference type="Pfam" id="PF06812"/>
    </source>
</evidence>
<sequence length="354" mass="36771">MACNCSAASDAMADLDLDALLAPLQDDAPCGADLEYDPAFLALEAAGAGKPEQQYGDTVIPAEEPDWPAVHEQALALARRTRDLRVAVWLARAGARLHGFGAALDGLSLIRGLLERHWAHVHPQLDASDNDDPTMRLNALQPLVSGTAAIADFRAASLTGQRGGPRVRDVELALGNADPMADESVPSPEGLMAGLAAQAANDPALAARLHESLPTVQGIVAAIETPLGAGHGPDFAPLLRLFKPLAAAAGQLQGQGGGAVELPAEAAGAPAGPVVGGMIAGAVAAPGTIASRDDAVRALQRACEWIERHEPSNPAPLLIRRAQRLMSKNFMEIMRDLNPEGVHEIEKLAGTPSE</sequence>
<organism evidence="2 3">
    <name type="scientific">Roseateles chitinivorans</name>
    <dbReference type="NCBI Taxonomy" id="2917965"/>
    <lineage>
        <taxon>Bacteria</taxon>
        <taxon>Pseudomonadati</taxon>
        <taxon>Pseudomonadota</taxon>
        <taxon>Betaproteobacteria</taxon>
        <taxon>Burkholderiales</taxon>
        <taxon>Sphaerotilaceae</taxon>
        <taxon>Roseateles</taxon>
    </lineage>
</organism>
<dbReference type="InterPro" id="IPR017740">
    <property type="entry name" value="TssA-like"/>
</dbReference>
<evidence type="ECO:0000313" key="3">
    <source>
        <dbReference type="Proteomes" id="UP000231501"/>
    </source>
</evidence>
<dbReference type="PANTHER" id="PTHR37951:SF1">
    <property type="entry name" value="TYPE VI SECRETION SYSTEM COMPONENT TSSA1"/>
    <property type="match status" value="1"/>
</dbReference>
<dbReference type="Proteomes" id="UP000231501">
    <property type="component" value="Unassembled WGS sequence"/>
</dbReference>
<comment type="caution">
    <text evidence="2">The sequence shown here is derived from an EMBL/GenBank/DDBJ whole genome shotgun (WGS) entry which is preliminary data.</text>
</comment>
<proteinExistence type="predicted"/>
<dbReference type="EMBL" id="PEOG01000038">
    <property type="protein sequence ID" value="PIM52410.1"/>
    <property type="molecule type" value="Genomic_DNA"/>
</dbReference>
<dbReference type="InterPro" id="IPR010657">
    <property type="entry name" value="ImpA_N"/>
</dbReference>
<name>A0A2G9C7J0_9BURK</name>
<reference evidence="2 3" key="1">
    <citation type="submission" date="2017-11" db="EMBL/GenBank/DDBJ databases">
        <title>Draft genome sequence of Mitsuaria sp. HWN-4.</title>
        <authorList>
            <person name="Gundlapally S.R."/>
        </authorList>
    </citation>
    <scope>NUCLEOTIDE SEQUENCE [LARGE SCALE GENOMIC DNA]</scope>
    <source>
        <strain evidence="2 3">HWN-4</strain>
    </source>
</reference>